<evidence type="ECO:0000313" key="5">
    <source>
        <dbReference type="EMBL" id="TVT25264.1"/>
    </source>
</evidence>
<dbReference type="InterPro" id="IPR036390">
    <property type="entry name" value="WH_DNA-bd_sf"/>
</dbReference>
<dbReference type="GO" id="GO:0003677">
    <property type="term" value="F:DNA binding"/>
    <property type="evidence" value="ECO:0007669"/>
    <property type="project" value="UniProtKB-KW"/>
</dbReference>
<keyword evidence="3" id="KW-0804">Transcription</keyword>
<organism evidence="5 6">
    <name type="scientific">Amycolatopsis acidiphila</name>
    <dbReference type="NCBI Taxonomy" id="715473"/>
    <lineage>
        <taxon>Bacteria</taxon>
        <taxon>Bacillati</taxon>
        <taxon>Actinomycetota</taxon>
        <taxon>Actinomycetes</taxon>
        <taxon>Pseudonocardiales</taxon>
        <taxon>Pseudonocardiaceae</taxon>
        <taxon>Amycolatopsis</taxon>
    </lineage>
</organism>
<keyword evidence="1" id="KW-0805">Transcription regulation</keyword>
<gene>
    <name evidence="5" type="ORF">FNH06_03020</name>
</gene>
<name>A0A558ALW7_9PSEU</name>
<protein>
    <submittedName>
        <fullName evidence="5">Winged helix-turn-helix transcriptional regulator</fullName>
    </submittedName>
</protein>
<dbReference type="GO" id="GO:0006950">
    <property type="term" value="P:response to stress"/>
    <property type="evidence" value="ECO:0007669"/>
    <property type="project" value="TreeGrafter"/>
</dbReference>
<evidence type="ECO:0000256" key="3">
    <source>
        <dbReference type="ARBA" id="ARBA00023163"/>
    </source>
</evidence>
<accession>A0A558ALW7</accession>
<reference evidence="5 6" key="1">
    <citation type="submission" date="2019-07" db="EMBL/GenBank/DDBJ databases">
        <title>New species of Amycolatopsis and Streptomyces.</title>
        <authorList>
            <person name="Duangmal K."/>
            <person name="Teo W.F.A."/>
            <person name="Lipun K."/>
        </authorList>
    </citation>
    <scope>NUCLEOTIDE SEQUENCE [LARGE SCALE GENOMIC DNA]</scope>
    <source>
        <strain evidence="5 6">JCM 30562</strain>
    </source>
</reference>
<dbReference type="SUPFAM" id="SSF46785">
    <property type="entry name" value="Winged helix' DNA-binding domain"/>
    <property type="match status" value="1"/>
</dbReference>
<dbReference type="GO" id="GO:0003700">
    <property type="term" value="F:DNA-binding transcription factor activity"/>
    <property type="evidence" value="ECO:0007669"/>
    <property type="project" value="InterPro"/>
</dbReference>
<evidence type="ECO:0000256" key="1">
    <source>
        <dbReference type="ARBA" id="ARBA00023015"/>
    </source>
</evidence>
<dbReference type="OrthoDB" id="4193790at2"/>
<evidence type="ECO:0000313" key="6">
    <source>
        <dbReference type="Proteomes" id="UP000318578"/>
    </source>
</evidence>
<dbReference type="InterPro" id="IPR036388">
    <property type="entry name" value="WH-like_DNA-bd_sf"/>
</dbReference>
<dbReference type="AlphaFoldDB" id="A0A558ALW7"/>
<dbReference type="InterPro" id="IPR000835">
    <property type="entry name" value="HTH_MarR-typ"/>
</dbReference>
<dbReference type="Gene3D" id="1.10.10.10">
    <property type="entry name" value="Winged helix-like DNA-binding domain superfamily/Winged helix DNA-binding domain"/>
    <property type="match status" value="1"/>
</dbReference>
<proteinExistence type="predicted"/>
<dbReference type="EMBL" id="VJZA01000003">
    <property type="protein sequence ID" value="TVT25264.1"/>
    <property type="molecule type" value="Genomic_DNA"/>
</dbReference>
<dbReference type="SMART" id="SM00347">
    <property type="entry name" value="HTH_MARR"/>
    <property type="match status" value="1"/>
</dbReference>
<dbReference type="PROSITE" id="PS01117">
    <property type="entry name" value="HTH_MARR_1"/>
    <property type="match status" value="1"/>
</dbReference>
<feature type="domain" description="HTH marR-type" evidence="4">
    <location>
        <begin position="27"/>
        <end position="160"/>
    </location>
</feature>
<dbReference type="PANTHER" id="PTHR33164">
    <property type="entry name" value="TRANSCRIPTIONAL REGULATOR, MARR FAMILY"/>
    <property type="match status" value="1"/>
</dbReference>
<sequence length="169" mass="18488">MFRAPKVLVGEVSKDQARPAAPGSPAAQPFGETLLSFAGRLTRLQTEILAGLDVPLTIRQYRILSRVDAGHTSLMALCRLAHRNPPTMSESVNKLVKQGLLTRETEAADRRTMALALTAAGREAQEAGRLALEKFSAELTAGLDEHIRADLLTVMHRLYSETESLLDDR</sequence>
<dbReference type="PROSITE" id="PS50995">
    <property type="entry name" value="HTH_MARR_2"/>
    <property type="match status" value="1"/>
</dbReference>
<keyword evidence="6" id="KW-1185">Reference proteome</keyword>
<comment type="caution">
    <text evidence="5">The sequence shown here is derived from an EMBL/GenBank/DDBJ whole genome shotgun (WGS) entry which is preliminary data.</text>
</comment>
<dbReference type="InterPro" id="IPR023187">
    <property type="entry name" value="Tscrpt_reg_MarR-type_CS"/>
</dbReference>
<evidence type="ECO:0000259" key="4">
    <source>
        <dbReference type="PROSITE" id="PS50995"/>
    </source>
</evidence>
<dbReference type="PANTHER" id="PTHR33164:SF43">
    <property type="entry name" value="HTH-TYPE TRANSCRIPTIONAL REPRESSOR YETL"/>
    <property type="match status" value="1"/>
</dbReference>
<dbReference type="Pfam" id="PF12802">
    <property type="entry name" value="MarR_2"/>
    <property type="match status" value="1"/>
</dbReference>
<dbReference type="InterPro" id="IPR039422">
    <property type="entry name" value="MarR/SlyA-like"/>
</dbReference>
<dbReference type="Proteomes" id="UP000318578">
    <property type="component" value="Unassembled WGS sequence"/>
</dbReference>
<keyword evidence="2" id="KW-0238">DNA-binding</keyword>
<evidence type="ECO:0000256" key="2">
    <source>
        <dbReference type="ARBA" id="ARBA00023125"/>
    </source>
</evidence>